<accession>A0A7H8QNS7</accession>
<proteinExistence type="predicted"/>
<keyword evidence="3" id="KW-1185">Reference proteome</keyword>
<name>A0A7H8QNS7_TALRU</name>
<feature type="region of interest" description="Disordered" evidence="1">
    <location>
        <begin position="264"/>
        <end position="292"/>
    </location>
</feature>
<dbReference type="GeneID" id="55990106"/>
<reference evidence="3" key="1">
    <citation type="submission" date="2020-06" db="EMBL/GenBank/DDBJ databases">
        <title>A chromosome-scale genome assembly of Talaromyces rugulosus W13939.</title>
        <authorList>
            <person name="Wang B."/>
            <person name="Guo L."/>
            <person name="Ye K."/>
            <person name="Wang L."/>
        </authorList>
    </citation>
    <scope>NUCLEOTIDE SEQUENCE [LARGE SCALE GENOMIC DNA]</scope>
    <source>
        <strain evidence="3">W13939</strain>
    </source>
</reference>
<dbReference type="RefSeq" id="XP_035341684.1">
    <property type="nucleotide sequence ID" value="XM_035485791.1"/>
</dbReference>
<protein>
    <submittedName>
        <fullName evidence="2">Uncharacterized protein</fullName>
    </submittedName>
</protein>
<sequence>MSRTDDSSFYLYGIGENPAALTLGSLVLEQYWQPLIARHYTHAVLKEEDLAENAYSSTVKNCVFYGRTSISPNVGLSGFDIIDLRLAWRKDNERVIMAKSGQRIILKDPESFLHNHVLTNPQAQSVLKLWLSSARSQYLTQFKWARRPKIWFLTGLYLLEGTRAVVRKATSSKIEVGLSSAFVSALSAGSVPIGASISTGKGEEEWQLQMEMEDGHVWAAQYRLLDAKYLLAKNSGLPEDGEESRGKMKMSLYKDILSVNTRRGAAEDGAEVGLSPETDTDKEDEAQQEEEKAYEEYMQKLEDTIRIFEKAPPRVLNS</sequence>
<organism evidence="2 3">
    <name type="scientific">Talaromyces rugulosus</name>
    <name type="common">Penicillium rugulosum</name>
    <dbReference type="NCBI Taxonomy" id="121627"/>
    <lineage>
        <taxon>Eukaryota</taxon>
        <taxon>Fungi</taxon>
        <taxon>Dikarya</taxon>
        <taxon>Ascomycota</taxon>
        <taxon>Pezizomycotina</taxon>
        <taxon>Eurotiomycetes</taxon>
        <taxon>Eurotiomycetidae</taxon>
        <taxon>Eurotiales</taxon>
        <taxon>Trichocomaceae</taxon>
        <taxon>Talaromyces</taxon>
        <taxon>Talaromyces sect. Islandici</taxon>
    </lineage>
</organism>
<evidence type="ECO:0000313" key="2">
    <source>
        <dbReference type="EMBL" id="QKX55506.1"/>
    </source>
</evidence>
<gene>
    <name evidence="2" type="ORF">TRUGW13939_02599</name>
</gene>
<dbReference type="KEGG" id="trg:TRUGW13939_02599"/>
<dbReference type="AlphaFoldDB" id="A0A7H8QNS7"/>
<dbReference type="Proteomes" id="UP000509510">
    <property type="component" value="Chromosome II"/>
</dbReference>
<evidence type="ECO:0000313" key="3">
    <source>
        <dbReference type="Proteomes" id="UP000509510"/>
    </source>
</evidence>
<dbReference type="EMBL" id="CP055899">
    <property type="protein sequence ID" value="QKX55506.1"/>
    <property type="molecule type" value="Genomic_DNA"/>
</dbReference>
<evidence type="ECO:0000256" key="1">
    <source>
        <dbReference type="SAM" id="MobiDB-lite"/>
    </source>
</evidence>
<feature type="compositionally biased region" description="Acidic residues" evidence="1">
    <location>
        <begin position="278"/>
        <end position="288"/>
    </location>
</feature>
<dbReference type="OrthoDB" id="4670414at2759"/>